<protein>
    <submittedName>
        <fullName evidence="1">Uncharacterized protein</fullName>
    </submittedName>
</protein>
<comment type="caution">
    <text evidence="1">The sequence shown here is derived from an EMBL/GenBank/DDBJ whole genome shotgun (WGS) entry which is preliminary data.</text>
</comment>
<name>A0A6G1ENC9_9ORYZ</name>
<evidence type="ECO:0000313" key="1">
    <source>
        <dbReference type="EMBL" id="KAF0926127.1"/>
    </source>
</evidence>
<gene>
    <name evidence="1" type="ORF">E2562_021837</name>
</gene>
<evidence type="ECO:0000313" key="2">
    <source>
        <dbReference type="Proteomes" id="UP000479710"/>
    </source>
</evidence>
<reference evidence="1 2" key="1">
    <citation type="submission" date="2019-11" db="EMBL/GenBank/DDBJ databases">
        <title>Whole genome sequence of Oryza granulata.</title>
        <authorList>
            <person name="Li W."/>
        </authorList>
    </citation>
    <scope>NUCLEOTIDE SEQUENCE [LARGE SCALE GENOMIC DNA]</scope>
    <source>
        <strain evidence="2">cv. Menghai</strain>
        <tissue evidence="1">Leaf</tissue>
    </source>
</reference>
<keyword evidence="2" id="KW-1185">Reference proteome</keyword>
<organism evidence="1 2">
    <name type="scientific">Oryza meyeriana var. granulata</name>
    <dbReference type="NCBI Taxonomy" id="110450"/>
    <lineage>
        <taxon>Eukaryota</taxon>
        <taxon>Viridiplantae</taxon>
        <taxon>Streptophyta</taxon>
        <taxon>Embryophyta</taxon>
        <taxon>Tracheophyta</taxon>
        <taxon>Spermatophyta</taxon>
        <taxon>Magnoliopsida</taxon>
        <taxon>Liliopsida</taxon>
        <taxon>Poales</taxon>
        <taxon>Poaceae</taxon>
        <taxon>BOP clade</taxon>
        <taxon>Oryzoideae</taxon>
        <taxon>Oryzeae</taxon>
        <taxon>Oryzinae</taxon>
        <taxon>Oryza</taxon>
        <taxon>Oryza meyeriana</taxon>
    </lineage>
</organism>
<accession>A0A6G1ENC9</accession>
<dbReference type="EMBL" id="SPHZ02000003">
    <property type="protein sequence ID" value="KAF0926127.1"/>
    <property type="molecule type" value="Genomic_DNA"/>
</dbReference>
<dbReference type="AlphaFoldDB" id="A0A6G1ENC9"/>
<dbReference type="Proteomes" id="UP000479710">
    <property type="component" value="Unassembled WGS sequence"/>
</dbReference>
<proteinExistence type="predicted"/>
<sequence>MLVLWDDLELVKEGARDYELVSDLGDDQAATTCLAPPMRIATRSAPLVAVLLCAARLLLRRVWPAHDALMKRCSQIGP</sequence>